<dbReference type="AlphaFoldDB" id="A0A9Q3DU05"/>
<comment type="caution">
    <text evidence="2">The sequence shown here is derived from an EMBL/GenBank/DDBJ whole genome shotgun (WGS) entry which is preliminary data.</text>
</comment>
<accession>A0A9Q3DU05</accession>
<reference evidence="2" key="1">
    <citation type="submission" date="2021-03" db="EMBL/GenBank/DDBJ databases">
        <title>Draft genome sequence of rust myrtle Austropuccinia psidii MF-1, a brazilian biotype.</title>
        <authorList>
            <person name="Quecine M.C."/>
            <person name="Pachon D.M.R."/>
            <person name="Bonatelli M.L."/>
            <person name="Correr F.H."/>
            <person name="Franceschini L.M."/>
            <person name="Leite T.F."/>
            <person name="Margarido G.R.A."/>
            <person name="Almeida C.A."/>
            <person name="Ferrarezi J.A."/>
            <person name="Labate C.A."/>
        </authorList>
    </citation>
    <scope>NUCLEOTIDE SEQUENCE</scope>
    <source>
        <strain evidence="2">MF-1</strain>
    </source>
</reference>
<dbReference type="Proteomes" id="UP000765509">
    <property type="component" value="Unassembled WGS sequence"/>
</dbReference>
<proteinExistence type="predicted"/>
<feature type="region of interest" description="Disordered" evidence="1">
    <location>
        <begin position="1"/>
        <end position="102"/>
    </location>
</feature>
<gene>
    <name evidence="2" type="ORF">O181_046346</name>
</gene>
<protein>
    <submittedName>
        <fullName evidence="2">Uncharacterized protein</fullName>
    </submittedName>
</protein>
<dbReference type="EMBL" id="AVOT02019201">
    <property type="protein sequence ID" value="MBW0506631.1"/>
    <property type="molecule type" value="Genomic_DNA"/>
</dbReference>
<sequence>MAPTAHGPYAADCRQWSGGPLGPFWPKGTKGDIHQPQGQVGPPEPFLAPNLNIPKNGQKDPRTQIGQETHFGHFQPLGSDSHQRPPAQVQKDFPSFQGKNSP</sequence>
<organism evidence="2 3">
    <name type="scientific">Austropuccinia psidii MF-1</name>
    <dbReference type="NCBI Taxonomy" id="1389203"/>
    <lineage>
        <taxon>Eukaryota</taxon>
        <taxon>Fungi</taxon>
        <taxon>Dikarya</taxon>
        <taxon>Basidiomycota</taxon>
        <taxon>Pucciniomycotina</taxon>
        <taxon>Pucciniomycetes</taxon>
        <taxon>Pucciniales</taxon>
        <taxon>Sphaerophragmiaceae</taxon>
        <taxon>Austropuccinia</taxon>
    </lineage>
</organism>
<name>A0A9Q3DU05_9BASI</name>
<evidence type="ECO:0000313" key="3">
    <source>
        <dbReference type="Proteomes" id="UP000765509"/>
    </source>
</evidence>
<evidence type="ECO:0000256" key="1">
    <source>
        <dbReference type="SAM" id="MobiDB-lite"/>
    </source>
</evidence>
<evidence type="ECO:0000313" key="2">
    <source>
        <dbReference type="EMBL" id="MBW0506631.1"/>
    </source>
</evidence>
<keyword evidence="3" id="KW-1185">Reference proteome</keyword>